<dbReference type="Pfam" id="PF01369">
    <property type="entry name" value="Sec7"/>
    <property type="match status" value="1"/>
</dbReference>
<dbReference type="GO" id="GO:0005737">
    <property type="term" value="C:cytoplasm"/>
    <property type="evidence" value="ECO:0007669"/>
    <property type="project" value="UniProtKB-ARBA"/>
</dbReference>
<dbReference type="GO" id="GO:0005085">
    <property type="term" value="F:guanyl-nucleotide exchange factor activity"/>
    <property type="evidence" value="ECO:0007669"/>
    <property type="project" value="InterPro"/>
</dbReference>
<dbReference type="PANTHER" id="PTHR10663:SF388">
    <property type="entry name" value="GOLGI-SPECIFIC BREFELDIN A-RESISTANCE GUANINE NUCLEOTIDE EXCHANGE FACTOR 1"/>
    <property type="match status" value="1"/>
</dbReference>
<dbReference type="SUPFAM" id="SSF48425">
    <property type="entry name" value="Sec7 domain"/>
    <property type="match status" value="1"/>
</dbReference>
<dbReference type="GO" id="GO:0032012">
    <property type="term" value="P:regulation of ARF protein signal transduction"/>
    <property type="evidence" value="ECO:0007669"/>
    <property type="project" value="InterPro"/>
</dbReference>
<protein>
    <recommendedName>
        <fullName evidence="1">SEC7 domain-containing protein</fullName>
    </recommendedName>
</protein>
<reference evidence="2" key="2">
    <citation type="submission" date="2020-11" db="EMBL/GenBank/DDBJ databases">
        <authorList>
            <person name="McCartney M.A."/>
            <person name="Auch B."/>
            <person name="Kono T."/>
            <person name="Mallez S."/>
            <person name="Becker A."/>
            <person name="Gohl D.M."/>
            <person name="Silverstein K.A.T."/>
            <person name="Koren S."/>
            <person name="Bechman K.B."/>
            <person name="Herman A."/>
            <person name="Abrahante J.E."/>
            <person name="Garbe J."/>
        </authorList>
    </citation>
    <scope>NUCLEOTIDE SEQUENCE</scope>
    <source>
        <strain evidence="2">Duluth1</strain>
        <tissue evidence="2">Whole animal</tissue>
    </source>
</reference>
<keyword evidence="3" id="KW-1185">Reference proteome</keyword>
<dbReference type="EMBL" id="JAIWYP010000010">
    <property type="protein sequence ID" value="KAH3746620.1"/>
    <property type="molecule type" value="Genomic_DNA"/>
</dbReference>
<dbReference type="InterPro" id="IPR000904">
    <property type="entry name" value="Sec7_dom"/>
</dbReference>
<comment type="caution">
    <text evidence="2">The sequence shown here is derived from an EMBL/GenBank/DDBJ whole genome shotgun (WGS) entry which is preliminary data.</text>
</comment>
<dbReference type="AlphaFoldDB" id="A0A9D4I3B6"/>
<feature type="domain" description="SEC7" evidence="1">
    <location>
        <begin position="10"/>
        <end position="52"/>
    </location>
</feature>
<sequence>MYDVYIVTGCRSFHFEDLRIDEALRQYLEAFRLPGEAPVISMVMEHFADHWHVSY</sequence>
<reference evidence="2" key="1">
    <citation type="journal article" date="2019" name="bioRxiv">
        <title>The Genome of the Zebra Mussel, Dreissena polymorpha: A Resource for Invasive Species Research.</title>
        <authorList>
            <person name="McCartney M.A."/>
            <person name="Auch B."/>
            <person name="Kono T."/>
            <person name="Mallez S."/>
            <person name="Zhang Y."/>
            <person name="Obille A."/>
            <person name="Becker A."/>
            <person name="Abrahante J.E."/>
            <person name="Garbe J."/>
            <person name="Badalamenti J.P."/>
            <person name="Herman A."/>
            <person name="Mangelson H."/>
            <person name="Liachko I."/>
            <person name="Sullivan S."/>
            <person name="Sone E.D."/>
            <person name="Koren S."/>
            <person name="Silverstein K.A.T."/>
            <person name="Beckman K.B."/>
            <person name="Gohl D.M."/>
        </authorList>
    </citation>
    <scope>NUCLEOTIDE SEQUENCE</scope>
    <source>
        <strain evidence="2">Duluth1</strain>
        <tissue evidence="2">Whole animal</tissue>
    </source>
</reference>
<dbReference type="InterPro" id="IPR023394">
    <property type="entry name" value="Sec7_C_sf"/>
</dbReference>
<proteinExistence type="predicted"/>
<accession>A0A9D4I3B6</accession>
<dbReference type="PANTHER" id="PTHR10663">
    <property type="entry name" value="GUANYL-NUCLEOTIDE EXCHANGE FACTOR"/>
    <property type="match status" value="1"/>
</dbReference>
<evidence type="ECO:0000313" key="2">
    <source>
        <dbReference type="EMBL" id="KAH3746620.1"/>
    </source>
</evidence>
<name>A0A9D4I3B6_DREPO</name>
<evidence type="ECO:0000259" key="1">
    <source>
        <dbReference type="Pfam" id="PF01369"/>
    </source>
</evidence>
<gene>
    <name evidence="2" type="ORF">DPMN_181029</name>
</gene>
<organism evidence="2 3">
    <name type="scientific">Dreissena polymorpha</name>
    <name type="common">Zebra mussel</name>
    <name type="synonym">Mytilus polymorpha</name>
    <dbReference type="NCBI Taxonomy" id="45954"/>
    <lineage>
        <taxon>Eukaryota</taxon>
        <taxon>Metazoa</taxon>
        <taxon>Spiralia</taxon>
        <taxon>Lophotrochozoa</taxon>
        <taxon>Mollusca</taxon>
        <taxon>Bivalvia</taxon>
        <taxon>Autobranchia</taxon>
        <taxon>Heteroconchia</taxon>
        <taxon>Euheterodonta</taxon>
        <taxon>Imparidentia</taxon>
        <taxon>Neoheterodontei</taxon>
        <taxon>Myida</taxon>
        <taxon>Dreissenoidea</taxon>
        <taxon>Dreissenidae</taxon>
        <taxon>Dreissena</taxon>
    </lineage>
</organism>
<dbReference type="Gene3D" id="1.10.1000.11">
    <property type="entry name" value="Arf Nucleotide-binding Site Opener,domain 2"/>
    <property type="match status" value="1"/>
</dbReference>
<dbReference type="Proteomes" id="UP000828390">
    <property type="component" value="Unassembled WGS sequence"/>
</dbReference>
<dbReference type="InterPro" id="IPR035999">
    <property type="entry name" value="Sec7_dom_sf"/>
</dbReference>
<dbReference type="GO" id="GO:0016192">
    <property type="term" value="P:vesicle-mediated transport"/>
    <property type="evidence" value="ECO:0007669"/>
    <property type="project" value="UniProtKB-ARBA"/>
</dbReference>
<dbReference type="GO" id="GO:0012505">
    <property type="term" value="C:endomembrane system"/>
    <property type="evidence" value="ECO:0007669"/>
    <property type="project" value="UniProtKB-ARBA"/>
</dbReference>
<evidence type="ECO:0000313" key="3">
    <source>
        <dbReference type="Proteomes" id="UP000828390"/>
    </source>
</evidence>